<dbReference type="EMBL" id="CP017962">
    <property type="protein sequence ID" value="APC50232.1"/>
    <property type="molecule type" value="Genomic_DNA"/>
</dbReference>
<dbReference type="AlphaFoldDB" id="A0AAC9J4A2"/>
<proteinExistence type="predicted"/>
<evidence type="ECO:0000313" key="1">
    <source>
        <dbReference type="EMBL" id="APC50232.1"/>
    </source>
</evidence>
<dbReference type="KEGG" id="vhl:BME96_08980"/>
<accession>A0AAC9J4A2</accession>
<organism evidence="1 2">
    <name type="scientific">Virgibacillus halodenitrificans</name>
    <name type="common">Bacillus halodenitrificans</name>
    <dbReference type="NCBI Taxonomy" id="1482"/>
    <lineage>
        <taxon>Bacteria</taxon>
        <taxon>Bacillati</taxon>
        <taxon>Bacillota</taxon>
        <taxon>Bacilli</taxon>
        <taxon>Bacillales</taxon>
        <taxon>Bacillaceae</taxon>
        <taxon>Virgibacillus</taxon>
    </lineage>
</organism>
<evidence type="ECO:0000313" key="2">
    <source>
        <dbReference type="Proteomes" id="UP000182945"/>
    </source>
</evidence>
<name>A0AAC9J4A2_VIRHA</name>
<protein>
    <recommendedName>
        <fullName evidence="3">Phage gp6-like head-tail connector protein</fullName>
    </recommendedName>
</protein>
<gene>
    <name evidence="1" type="ORF">BME96_08980</name>
</gene>
<evidence type="ECO:0008006" key="3">
    <source>
        <dbReference type="Google" id="ProtNLM"/>
    </source>
</evidence>
<reference evidence="1 2" key="1">
    <citation type="submission" date="2016-11" db="EMBL/GenBank/DDBJ databases">
        <title>Complete genome sequencing of Virgibacillus halodenitrificans PDB-F2.</title>
        <authorList>
            <person name="Sun Z."/>
            <person name="Zhou Y."/>
            <person name="Li H."/>
        </authorList>
    </citation>
    <scope>NUCLEOTIDE SEQUENCE [LARGE SCALE GENOMIC DNA]</scope>
    <source>
        <strain evidence="1 2">PDB-F2</strain>
    </source>
</reference>
<sequence>MHISHSGEDDNLKELLSFSIAFVEDNCGEFDISGSANIDIRAKELVIERTRYAYNDAVEYFDDNFQSDILSLSLDMVFAKEGVTTTTTTTTGGG</sequence>
<dbReference type="Proteomes" id="UP000182945">
    <property type="component" value="Chromosome"/>
</dbReference>